<name>G4U2A2_SERID</name>
<comment type="caution">
    <text evidence="1">The sequence shown here is derived from an EMBL/GenBank/DDBJ whole genome shotgun (WGS) entry which is preliminary data.</text>
</comment>
<dbReference type="InParanoid" id="G4U2A2"/>
<accession>G4U2A2</accession>
<evidence type="ECO:0000313" key="1">
    <source>
        <dbReference type="EMBL" id="CCA77711.1"/>
    </source>
</evidence>
<keyword evidence="2" id="KW-1185">Reference proteome</keyword>
<dbReference type="AlphaFoldDB" id="G4U2A2"/>
<gene>
    <name evidence="1" type="ORF">PIIN_08648</name>
</gene>
<dbReference type="HOGENOM" id="CLU_2622914_0_0_1"/>
<dbReference type="OrthoDB" id="442460at2759"/>
<protein>
    <submittedName>
        <fullName evidence="1">Uncharacterized protein</fullName>
    </submittedName>
</protein>
<proteinExistence type="predicted"/>
<organism evidence="1 2">
    <name type="scientific">Serendipita indica (strain DSM 11827)</name>
    <name type="common">Root endophyte fungus</name>
    <name type="synonym">Piriformospora indica</name>
    <dbReference type="NCBI Taxonomy" id="1109443"/>
    <lineage>
        <taxon>Eukaryota</taxon>
        <taxon>Fungi</taxon>
        <taxon>Dikarya</taxon>
        <taxon>Basidiomycota</taxon>
        <taxon>Agaricomycotina</taxon>
        <taxon>Agaricomycetes</taxon>
        <taxon>Sebacinales</taxon>
        <taxon>Serendipitaceae</taxon>
        <taxon>Serendipita</taxon>
    </lineage>
</organism>
<sequence>MEREMPIQLRSVGERELRMLEDGHQVNDTILGLGLRLWMKKFTHENPQAAEQISFSLALSALFSPGADMTPYPSGAKG</sequence>
<dbReference type="EMBL" id="CAFZ01001867">
    <property type="protein sequence ID" value="CCA77711.1"/>
    <property type="molecule type" value="Genomic_DNA"/>
</dbReference>
<dbReference type="Proteomes" id="UP000007148">
    <property type="component" value="Unassembled WGS sequence"/>
</dbReference>
<evidence type="ECO:0000313" key="2">
    <source>
        <dbReference type="Proteomes" id="UP000007148"/>
    </source>
</evidence>
<reference evidence="1 2" key="1">
    <citation type="journal article" date="2011" name="PLoS Pathog.">
        <title>Endophytic Life Strategies Decoded by Genome and Transcriptome Analyses of the Mutualistic Root Symbiont Piriformospora indica.</title>
        <authorList>
            <person name="Zuccaro A."/>
            <person name="Lahrmann U."/>
            <person name="Guldener U."/>
            <person name="Langen G."/>
            <person name="Pfiffi S."/>
            <person name="Biedenkopf D."/>
            <person name="Wong P."/>
            <person name="Samans B."/>
            <person name="Grimm C."/>
            <person name="Basiewicz M."/>
            <person name="Murat C."/>
            <person name="Martin F."/>
            <person name="Kogel K.H."/>
        </authorList>
    </citation>
    <scope>NUCLEOTIDE SEQUENCE [LARGE SCALE GENOMIC DNA]</scope>
    <source>
        <strain evidence="1 2">DSM 11827</strain>
    </source>
</reference>